<evidence type="ECO:0000313" key="1">
    <source>
        <dbReference type="EMBL" id="CEN28321.1"/>
    </source>
</evidence>
<dbReference type="HOGENOM" id="CLU_097481_1_1_9"/>
<dbReference type="Pfam" id="PF07799">
    <property type="entry name" value="DUF1643"/>
    <property type="match status" value="1"/>
</dbReference>
<organism evidence="1 2">
    <name type="scientific">Pseudolactococcus piscium MKFS47</name>
    <dbReference type="NCBI Taxonomy" id="297352"/>
    <lineage>
        <taxon>Bacteria</taxon>
        <taxon>Bacillati</taxon>
        <taxon>Bacillota</taxon>
        <taxon>Bacilli</taxon>
        <taxon>Lactobacillales</taxon>
        <taxon>Streptococcaceae</taxon>
        <taxon>Pseudolactococcus</taxon>
    </lineage>
</organism>
<evidence type="ECO:0008006" key="3">
    <source>
        <dbReference type="Google" id="ProtNLM"/>
    </source>
</evidence>
<reference evidence="2" key="1">
    <citation type="submission" date="2015-01" db="EMBL/GenBank/DDBJ databases">
        <authorList>
            <person name="Andreevskaya M."/>
        </authorList>
    </citation>
    <scope>NUCLEOTIDE SEQUENCE [LARGE SCALE GENOMIC DNA]</scope>
    <source>
        <strain evidence="2">MKFS47</strain>
    </source>
</reference>
<dbReference type="AlphaFoldDB" id="A0A0D6DXU5"/>
<proteinExistence type="predicted"/>
<dbReference type="RefSeq" id="WP_047915474.1">
    <property type="nucleotide sequence ID" value="NZ_LN774769.1"/>
</dbReference>
<accession>A0A0D6DXU5</accession>
<dbReference type="EMBL" id="LN774769">
    <property type="protein sequence ID" value="CEN28321.1"/>
    <property type="molecule type" value="Genomic_DNA"/>
</dbReference>
<dbReference type="STRING" id="1364.LP2241_30107"/>
<gene>
    <name evidence="1" type="ORF">LACPI_1121</name>
</gene>
<dbReference type="InterPro" id="IPR012441">
    <property type="entry name" value="DUF1643"/>
</dbReference>
<name>A0A0D6DXU5_9LACT</name>
<protein>
    <recommendedName>
        <fullName evidence="3">DUF1643 domain-containing protein</fullName>
    </recommendedName>
</protein>
<evidence type="ECO:0000313" key="2">
    <source>
        <dbReference type="Proteomes" id="UP000033166"/>
    </source>
</evidence>
<dbReference type="KEGG" id="lpk:LACPI_1121"/>
<dbReference type="Proteomes" id="UP000033166">
    <property type="component" value="Chromosome I"/>
</dbReference>
<sequence>MDKQTVIPKIANQKQTTDAKVTKLVVHYPAGESPDWVEPTHYQPYRFGIGKVTRRPLVAICMNPSAARDQSSDRTVNRVISASQKLGYDGWVVFNTYPERATDAVNMDAFDQNLSKENIAVLSAFLREHEITEVWGAWGDLKYEALRQGRDAILAVLKAQGIKIFHFAEPTKAGNPRHPLYLKVEAERKRYL</sequence>